<dbReference type="EMBL" id="JAAIUW010000002">
    <property type="protein sequence ID" value="KAF7840343.1"/>
    <property type="molecule type" value="Genomic_DNA"/>
</dbReference>
<keyword evidence="2 9" id="KW-0808">Transferase</keyword>
<name>A0A834XB00_9FABA</name>
<dbReference type="GO" id="GO:0033800">
    <property type="term" value="F:isoflavone 7-O-methyltransferase activity"/>
    <property type="evidence" value="ECO:0007669"/>
    <property type="project" value="UniProtKB-EC"/>
</dbReference>
<dbReference type="GO" id="GO:0009717">
    <property type="term" value="P:isoflavonoid biosynthetic process"/>
    <property type="evidence" value="ECO:0007669"/>
    <property type="project" value="UniProtKB-ARBA"/>
</dbReference>
<comment type="caution">
    <text evidence="9">The sequence shown here is derived from an EMBL/GenBank/DDBJ whole genome shotgun (WGS) entry which is preliminary data.</text>
</comment>
<dbReference type="InterPro" id="IPR036388">
    <property type="entry name" value="WH-like_DNA-bd_sf"/>
</dbReference>
<sequence>MGSLDEINPASEMFQAQANLYKTIYGYLNGMVLKCAVELSIPDIIHNHAQPITIPKLASILQIHPTKTAYVDRMVHLLLHNGFLAKTKVGNEEAFTLTASSKLLLKGNEPCLAPMVTGFIATSMIEPFDMLDKWFKGEEKTVTETVFGVGWWDVLERDSGYMKAFNEAMASDSRMVNMALRKCEWAFEGLDSVVDVGGGTGTTARVIAEAYPDLECVVFDLPQVVQGLCGHKNLSFVGGSMFESIPSAHAVLLKWVCHNWDDESCIKILEKSREAISGKKGGKVMIIDAVINEEKDGHAMTEVKLLYDVLMLAVNGKERNEKQWETLLLAAGFKRHKITPFFGFRSIIEAFPY</sequence>
<feature type="active site" description="Proton acceptor" evidence="6">
    <location>
        <position position="258"/>
    </location>
</feature>
<dbReference type="FunFam" id="1.10.10.10:FF:000213">
    <property type="entry name" value="Coniferyl alcohol 9-O-methyltransferase"/>
    <property type="match status" value="1"/>
</dbReference>
<dbReference type="InterPro" id="IPR029063">
    <property type="entry name" value="SAM-dependent_MTases_sf"/>
</dbReference>
<evidence type="ECO:0000259" key="7">
    <source>
        <dbReference type="Pfam" id="PF00891"/>
    </source>
</evidence>
<dbReference type="InterPro" id="IPR012967">
    <property type="entry name" value="COMT_dimerisation"/>
</dbReference>
<feature type="domain" description="O-methyltransferase dimerisation" evidence="8">
    <location>
        <begin position="22"/>
        <end position="106"/>
    </location>
</feature>
<dbReference type="FunFam" id="3.40.50.150:FF:000057">
    <property type="entry name" value="O-methyltransferase ZRP4"/>
    <property type="match status" value="1"/>
</dbReference>
<dbReference type="Gene3D" id="1.10.10.10">
    <property type="entry name" value="Winged helix-like DNA-binding domain superfamily/Winged helix DNA-binding domain"/>
    <property type="match status" value="1"/>
</dbReference>
<dbReference type="GO" id="GO:0032259">
    <property type="term" value="P:methylation"/>
    <property type="evidence" value="ECO:0007669"/>
    <property type="project" value="UniProtKB-KW"/>
</dbReference>
<dbReference type="PROSITE" id="PS51683">
    <property type="entry name" value="SAM_OMT_II"/>
    <property type="match status" value="1"/>
</dbReference>
<organism evidence="9 10">
    <name type="scientific">Senna tora</name>
    <dbReference type="NCBI Taxonomy" id="362788"/>
    <lineage>
        <taxon>Eukaryota</taxon>
        <taxon>Viridiplantae</taxon>
        <taxon>Streptophyta</taxon>
        <taxon>Embryophyta</taxon>
        <taxon>Tracheophyta</taxon>
        <taxon>Spermatophyta</taxon>
        <taxon>Magnoliopsida</taxon>
        <taxon>eudicotyledons</taxon>
        <taxon>Gunneridae</taxon>
        <taxon>Pentapetalae</taxon>
        <taxon>rosids</taxon>
        <taxon>fabids</taxon>
        <taxon>Fabales</taxon>
        <taxon>Fabaceae</taxon>
        <taxon>Caesalpinioideae</taxon>
        <taxon>Cassia clade</taxon>
        <taxon>Senna</taxon>
    </lineage>
</organism>
<evidence type="ECO:0000313" key="9">
    <source>
        <dbReference type="EMBL" id="KAF7840343.1"/>
    </source>
</evidence>
<evidence type="ECO:0000256" key="4">
    <source>
        <dbReference type="ARBA" id="ARBA00050968"/>
    </source>
</evidence>
<dbReference type="PANTHER" id="PTHR11746">
    <property type="entry name" value="O-METHYLTRANSFERASE"/>
    <property type="match status" value="1"/>
</dbReference>
<evidence type="ECO:0000256" key="5">
    <source>
        <dbReference type="ARBA" id="ARBA00066355"/>
    </source>
</evidence>
<dbReference type="EC" id="2.1.1.150" evidence="5"/>
<accession>A0A834XB00</accession>
<dbReference type="InterPro" id="IPR036390">
    <property type="entry name" value="WH_DNA-bd_sf"/>
</dbReference>
<feature type="domain" description="O-methyltransferase C-terminal" evidence="7">
    <location>
        <begin position="131"/>
        <end position="334"/>
    </location>
</feature>
<evidence type="ECO:0000256" key="6">
    <source>
        <dbReference type="PIRSR" id="PIRSR005739-1"/>
    </source>
</evidence>
<comment type="catalytic activity">
    <reaction evidence="4">
        <text>a 7-hydroxyisoflavone + S-adenosyl-L-methionine = a 7-methoxyisoflavone + S-adenosyl-L-homocysteine + H(+)</text>
        <dbReference type="Rhea" id="RHEA:17933"/>
        <dbReference type="ChEBI" id="CHEBI:15378"/>
        <dbReference type="ChEBI" id="CHEBI:55465"/>
        <dbReference type="ChEBI" id="CHEBI:57856"/>
        <dbReference type="ChEBI" id="CHEBI:59789"/>
        <dbReference type="ChEBI" id="CHEBI:140356"/>
        <dbReference type="EC" id="2.1.1.150"/>
    </reaction>
</comment>
<dbReference type="AlphaFoldDB" id="A0A834XB00"/>
<evidence type="ECO:0000256" key="3">
    <source>
        <dbReference type="ARBA" id="ARBA00022691"/>
    </source>
</evidence>
<evidence type="ECO:0000259" key="8">
    <source>
        <dbReference type="Pfam" id="PF08100"/>
    </source>
</evidence>
<dbReference type="SUPFAM" id="SSF53335">
    <property type="entry name" value="S-adenosyl-L-methionine-dependent methyltransferases"/>
    <property type="match status" value="1"/>
</dbReference>
<dbReference type="Gene3D" id="3.40.50.150">
    <property type="entry name" value="Vaccinia Virus protein VP39"/>
    <property type="match status" value="1"/>
</dbReference>
<dbReference type="InterPro" id="IPR016461">
    <property type="entry name" value="COMT-like"/>
</dbReference>
<evidence type="ECO:0000256" key="2">
    <source>
        <dbReference type="ARBA" id="ARBA00022679"/>
    </source>
</evidence>
<dbReference type="OrthoDB" id="2410195at2759"/>
<keyword evidence="1 9" id="KW-0489">Methyltransferase</keyword>
<dbReference type="SUPFAM" id="SSF46785">
    <property type="entry name" value="Winged helix' DNA-binding domain"/>
    <property type="match status" value="1"/>
</dbReference>
<evidence type="ECO:0000313" key="10">
    <source>
        <dbReference type="Proteomes" id="UP000634136"/>
    </source>
</evidence>
<keyword evidence="10" id="KW-1185">Reference proteome</keyword>
<dbReference type="Proteomes" id="UP000634136">
    <property type="component" value="Unassembled WGS sequence"/>
</dbReference>
<protein>
    <recommendedName>
        <fullName evidence="5">isoflavone 7-O-methyltransferase</fullName>
        <ecNumber evidence="5">2.1.1.150</ecNumber>
    </recommendedName>
</protein>
<reference evidence="9" key="1">
    <citation type="submission" date="2020-09" db="EMBL/GenBank/DDBJ databases">
        <title>Genome-Enabled Discovery of Anthraquinone Biosynthesis in Senna tora.</title>
        <authorList>
            <person name="Kang S.-H."/>
            <person name="Pandey R.P."/>
            <person name="Lee C.-M."/>
            <person name="Sim J.-S."/>
            <person name="Jeong J.-T."/>
            <person name="Choi B.-S."/>
            <person name="Jung M."/>
            <person name="Ginzburg D."/>
            <person name="Zhao K."/>
            <person name="Won S.Y."/>
            <person name="Oh T.-J."/>
            <person name="Yu Y."/>
            <person name="Kim N.-H."/>
            <person name="Lee O.R."/>
            <person name="Lee T.-H."/>
            <person name="Bashyal P."/>
            <person name="Kim T.-S."/>
            <person name="Lee W.-H."/>
            <person name="Kawkins C."/>
            <person name="Kim C.-K."/>
            <person name="Kim J.S."/>
            <person name="Ahn B.O."/>
            <person name="Rhee S.Y."/>
            <person name="Sohng J.K."/>
        </authorList>
    </citation>
    <scope>NUCLEOTIDE SEQUENCE</scope>
    <source>
        <tissue evidence="9">Leaf</tissue>
    </source>
</reference>
<dbReference type="Pfam" id="PF00891">
    <property type="entry name" value="Methyltransf_2"/>
    <property type="match status" value="1"/>
</dbReference>
<dbReference type="CDD" id="cd02440">
    <property type="entry name" value="AdoMet_MTases"/>
    <property type="match status" value="1"/>
</dbReference>
<gene>
    <name evidence="9" type="ORF">G2W53_002641</name>
</gene>
<dbReference type="GO" id="GO:0046983">
    <property type="term" value="F:protein dimerization activity"/>
    <property type="evidence" value="ECO:0007669"/>
    <property type="project" value="InterPro"/>
</dbReference>
<dbReference type="Pfam" id="PF08100">
    <property type="entry name" value="Dimerisation"/>
    <property type="match status" value="1"/>
</dbReference>
<dbReference type="PIRSF" id="PIRSF005739">
    <property type="entry name" value="O-mtase"/>
    <property type="match status" value="1"/>
</dbReference>
<dbReference type="InterPro" id="IPR001077">
    <property type="entry name" value="COMT_C"/>
</dbReference>
<keyword evidence="3" id="KW-0949">S-adenosyl-L-methionine</keyword>
<proteinExistence type="predicted"/>
<evidence type="ECO:0000256" key="1">
    <source>
        <dbReference type="ARBA" id="ARBA00022603"/>
    </source>
</evidence>